<dbReference type="EMBL" id="KN839919">
    <property type="protein sequence ID" value="KIJ58647.1"/>
    <property type="molecule type" value="Genomic_DNA"/>
</dbReference>
<dbReference type="HOGENOM" id="CLU_155374_0_0_1"/>
<dbReference type="OrthoDB" id="3244185at2759"/>
<proteinExistence type="predicted"/>
<gene>
    <name evidence="1" type="ORF">HYDPIDRAFT_102234</name>
</gene>
<evidence type="ECO:0000313" key="2">
    <source>
        <dbReference type="Proteomes" id="UP000053820"/>
    </source>
</evidence>
<evidence type="ECO:0000313" key="1">
    <source>
        <dbReference type="EMBL" id="KIJ58647.1"/>
    </source>
</evidence>
<reference evidence="1 2" key="1">
    <citation type="submission" date="2014-04" db="EMBL/GenBank/DDBJ databases">
        <title>Evolutionary Origins and Diversification of the Mycorrhizal Mutualists.</title>
        <authorList>
            <consortium name="DOE Joint Genome Institute"/>
            <consortium name="Mycorrhizal Genomics Consortium"/>
            <person name="Kohler A."/>
            <person name="Kuo A."/>
            <person name="Nagy L.G."/>
            <person name="Floudas D."/>
            <person name="Copeland A."/>
            <person name="Barry K.W."/>
            <person name="Cichocki N."/>
            <person name="Veneault-Fourrey C."/>
            <person name="LaButti K."/>
            <person name="Lindquist E.A."/>
            <person name="Lipzen A."/>
            <person name="Lundell T."/>
            <person name="Morin E."/>
            <person name="Murat C."/>
            <person name="Riley R."/>
            <person name="Ohm R."/>
            <person name="Sun H."/>
            <person name="Tunlid A."/>
            <person name="Henrissat B."/>
            <person name="Grigoriev I.V."/>
            <person name="Hibbett D.S."/>
            <person name="Martin F."/>
        </authorList>
    </citation>
    <scope>NUCLEOTIDE SEQUENCE [LARGE SCALE GENOMIC DNA]</scope>
    <source>
        <strain evidence="1 2">MD-312</strain>
    </source>
</reference>
<keyword evidence="2" id="KW-1185">Reference proteome</keyword>
<dbReference type="AlphaFoldDB" id="A0A0C9W7Y9"/>
<organism evidence="1 2">
    <name type="scientific">Hydnomerulius pinastri MD-312</name>
    <dbReference type="NCBI Taxonomy" id="994086"/>
    <lineage>
        <taxon>Eukaryota</taxon>
        <taxon>Fungi</taxon>
        <taxon>Dikarya</taxon>
        <taxon>Basidiomycota</taxon>
        <taxon>Agaricomycotina</taxon>
        <taxon>Agaricomycetes</taxon>
        <taxon>Agaricomycetidae</taxon>
        <taxon>Boletales</taxon>
        <taxon>Boletales incertae sedis</taxon>
        <taxon>Leucogyrophana</taxon>
    </lineage>
</organism>
<protein>
    <submittedName>
        <fullName evidence="1">Uncharacterized protein</fullName>
    </submittedName>
</protein>
<sequence length="136" mass="15407">MVCTLFSDVPFGITSLLTFVRGAGLCVAEVWAIFKLPAHLGHYPHPLAYVHWFKLLQAFDEKLQMFRVGRATQNQCPHAGIISVNKIIQPCHLVPKFPVGAVHPSWLKGSVLNESPQFFLNHYADFCIFEQYEVHS</sequence>
<name>A0A0C9W7Y9_9AGAM</name>
<dbReference type="Proteomes" id="UP000053820">
    <property type="component" value="Unassembled WGS sequence"/>
</dbReference>
<accession>A0A0C9W7Y9</accession>